<evidence type="ECO:0000313" key="1">
    <source>
        <dbReference type="EMBL" id="KAJ7736218.1"/>
    </source>
</evidence>
<keyword evidence="2" id="KW-1185">Reference proteome</keyword>
<proteinExistence type="predicted"/>
<dbReference type="EMBL" id="JARJLG010000150">
    <property type="protein sequence ID" value="KAJ7736218.1"/>
    <property type="molecule type" value="Genomic_DNA"/>
</dbReference>
<evidence type="ECO:0000313" key="2">
    <source>
        <dbReference type="Proteomes" id="UP001215280"/>
    </source>
</evidence>
<accession>A0AAD7I8F2</accession>
<protein>
    <submittedName>
        <fullName evidence="1">Uncharacterized protein</fullName>
    </submittedName>
</protein>
<dbReference type="AlphaFoldDB" id="A0AAD7I8F2"/>
<organism evidence="1 2">
    <name type="scientific">Mycena maculata</name>
    <dbReference type="NCBI Taxonomy" id="230809"/>
    <lineage>
        <taxon>Eukaryota</taxon>
        <taxon>Fungi</taxon>
        <taxon>Dikarya</taxon>
        <taxon>Basidiomycota</taxon>
        <taxon>Agaricomycotina</taxon>
        <taxon>Agaricomycetes</taxon>
        <taxon>Agaricomycetidae</taxon>
        <taxon>Agaricales</taxon>
        <taxon>Marasmiineae</taxon>
        <taxon>Mycenaceae</taxon>
        <taxon>Mycena</taxon>
    </lineage>
</organism>
<reference evidence="1" key="1">
    <citation type="submission" date="2023-03" db="EMBL/GenBank/DDBJ databases">
        <title>Massive genome expansion in bonnet fungi (Mycena s.s.) driven by repeated elements and novel gene families across ecological guilds.</title>
        <authorList>
            <consortium name="Lawrence Berkeley National Laboratory"/>
            <person name="Harder C.B."/>
            <person name="Miyauchi S."/>
            <person name="Viragh M."/>
            <person name="Kuo A."/>
            <person name="Thoen E."/>
            <person name="Andreopoulos B."/>
            <person name="Lu D."/>
            <person name="Skrede I."/>
            <person name="Drula E."/>
            <person name="Henrissat B."/>
            <person name="Morin E."/>
            <person name="Kohler A."/>
            <person name="Barry K."/>
            <person name="LaButti K."/>
            <person name="Morin E."/>
            <person name="Salamov A."/>
            <person name="Lipzen A."/>
            <person name="Mereny Z."/>
            <person name="Hegedus B."/>
            <person name="Baldrian P."/>
            <person name="Stursova M."/>
            <person name="Weitz H."/>
            <person name="Taylor A."/>
            <person name="Grigoriev I.V."/>
            <person name="Nagy L.G."/>
            <person name="Martin F."/>
            <person name="Kauserud H."/>
        </authorList>
    </citation>
    <scope>NUCLEOTIDE SEQUENCE</scope>
    <source>
        <strain evidence="1">CBHHK188m</strain>
    </source>
</reference>
<gene>
    <name evidence="1" type="ORF">DFH07DRAFT_779766</name>
</gene>
<comment type="caution">
    <text evidence="1">The sequence shown here is derived from an EMBL/GenBank/DDBJ whole genome shotgun (WGS) entry which is preliminary data.</text>
</comment>
<dbReference type="Proteomes" id="UP001215280">
    <property type="component" value="Unassembled WGS sequence"/>
</dbReference>
<name>A0AAD7I8F2_9AGAR</name>
<sequence>MSRVRFHQARNSTNSILHGIPSKFILFSSGAPSLQRLVINNLHFLWKWTNLVHEVDNLYVLDILPDAWPDAAIMARFLTSANNISILSFNTSGVWFTGDVNVFTLLSLTTLSIAFCSPSIIHLLAKASAPKLDCVIFSPQGIHCVSELVPRILRTLKSLESLIQTNAIYYRIFPYQFAEHKCLGPLYSQLGDLFLFIGKKWDSGVFTLYHRTEEKCASEI</sequence>